<evidence type="ECO:0000256" key="5">
    <source>
        <dbReference type="SAM" id="MobiDB-lite"/>
    </source>
</evidence>
<dbReference type="RefSeq" id="XP_001228453.1">
    <property type="nucleotide sequence ID" value="XM_001228452.1"/>
</dbReference>
<dbReference type="InterPro" id="IPR056884">
    <property type="entry name" value="NPHP3-like_N"/>
</dbReference>
<evidence type="ECO:0000259" key="7">
    <source>
        <dbReference type="SMART" id="SM01070"/>
    </source>
</evidence>
<dbReference type="GO" id="GO:0005737">
    <property type="term" value="C:cytoplasm"/>
    <property type="evidence" value="ECO:0007669"/>
    <property type="project" value="UniProtKB-SubCell"/>
</dbReference>
<dbReference type="InterPro" id="IPR038189">
    <property type="entry name" value="Cdc37_Hsp90-bd_sf"/>
</dbReference>
<dbReference type="GO" id="GO:0051087">
    <property type="term" value="F:protein-folding chaperone binding"/>
    <property type="evidence" value="ECO:0007669"/>
    <property type="project" value="TreeGrafter"/>
</dbReference>
<dbReference type="GO" id="GO:0006457">
    <property type="term" value="P:protein folding"/>
    <property type="evidence" value="ECO:0007669"/>
    <property type="project" value="TreeGrafter"/>
</dbReference>
<dbReference type="InterPro" id="IPR013873">
    <property type="entry name" value="Cdc37_C"/>
</dbReference>
<dbReference type="Pfam" id="PF08564">
    <property type="entry name" value="CDC37_C"/>
    <property type="match status" value="1"/>
</dbReference>
<dbReference type="eggNOG" id="KOG2260">
    <property type="taxonomic scope" value="Eukaryota"/>
</dbReference>
<keyword evidence="3" id="KW-0963">Cytoplasm</keyword>
<evidence type="ECO:0000256" key="3">
    <source>
        <dbReference type="ARBA" id="ARBA00022490"/>
    </source>
</evidence>
<dbReference type="SUPFAM" id="SSF101391">
    <property type="entry name" value="Hsp90 co-chaperone CDC37"/>
    <property type="match status" value="1"/>
</dbReference>
<dbReference type="Pfam" id="PF08565">
    <property type="entry name" value="CDC37_M"/>
    <property type="match status" value="1"/>
</dbReference>
<sequence>MVAEAHQATLHWVFDKQENQPWVDFPSWLRSSEQLYWITGKAGSGKSTLMKFLTQPVRDISDPGEGGDEANQLRCTEHLCHWAGKKPLIIAHEFLASHPEIVHDSRESDGLLFEAYTLLLNGGHEARTLAQQYTHQALLLQYCHLLGRDGVSLFFKRMATPGHQAHEAFEKDLAQTFQRIVDMAKRDAKKRRDGAETERMVERVQLCSLVDGEASARIVIPPAESDDEEVRKARAIFESFAPEMRAALETGSLDEVNKVLGEMETSEAEELASLLAESGCMSIEGEVIDATTEDGKKTLEELKSASGVGKEKLHEPSRSWTA</sequence>
<dbReference type="AlphaFoldDB" id="Q2GNC8"/>
<dbReference type="PANTHER" id="PTHR12800:SF4">
    <property type="entry name" value="HSP90 CO-CHAPERONE CDC37"/>
    <property type="match status" value="1"/>
</dbReference>
<comment type="subcellular location">
    <subcellularLocation>
        <location evidence="1">Cytoplasm</location>
    </subcellularLocation>
</comment>
<accession>Q2GNC8</accession>
<dbReference type="VEuPathDB" id="FungiDB:CHGG_10526"/>
<evidence type="ECO:0000256" key="4">
    <source>
        <dbReference type="ARBA" id="ARBA00022737"/>
    </source>
</evidence>
<dbReference type="PANTHER" id="PTHR12800">
    <property type="entry name" value="CDC37-RELATED"/>
    <property type="match status" value="1"/>
</dbReference>
<dbReference type="Pfam" id="PF24883">
    <property type="entry name" value="NPHP3_N"/>
    <property type="match status" value="1"/>
</dbReference>
<dbReference type="GO" id="GO:0050821">
    <property type="term" value="P:protein stabilization"/>
    <property type="evidence" value="ECO:0007669"/>
    <property type="project" value="TreeGrafter"/>
</dbReference>
<dbReference type="InParanoid" id="Q2GNC8"/>
<dbReference type="EMBL" id="CH408035">
    <property type="protein sequence ID" value="EAQ84122.1"/>
    <property type="molecule type" value="Genomic_DNA"/>
</dbReference>
<dbReference type="Gene3D" id="1.20.58.610">
    <property type="entry name" value="Cdc37, Hsp90 binding domain"/>
    <property type="match status" value="1"/>
</dbReference>
<dbReference type="SMART" id="SM01070">
    <property type="entry name" value="CDC37_M"/>
    <property type="match status" value="1"/>
</dbReference>
<name>Q2GNC8_CHAGB</name>
<gene>
    <name evidence="8" type="ORF">CHGG_10526</name>
</gene>
<evidence type="ECO:0000313" key="9">
    <source>
        <dbReference type="Proteomes" id="UP000001056"/>
    </source>
</evidence>
<dbReference type="Proteomes" id="UP000001056">
    <property type="component" value="Unassembled WGS sequence"/>
</dbReference>
<dbReference type="GO" id="GO:0031072">
    <property type="term" value="F:heat shock protein binding"/>
    <property type="evidence" value="ECO:0007669"/>
    <property type="project" value="TreeGrafter"/>
</dbReference>
<dbReference type="InterPro" id="IPR004918">
    <property type="entry name" value="Cdc37"/>
</dbReference>
<protein>
    <submittedName>
        <fullName evidence="8">Uncharacterized protein</fullName>
    </submittedName>
</protein>
<dbReference type="OrthoDB" id="440202at2759"/>
<organism evidence="8 9">
    <name type="scientific">Chaetomium globosum (strain ATCC 6205 / CBS 148.51 / DSM 1962 / NBRC 6347 / NRRL 1970)</name>
    <name type="common">Soil fungus</name>
    <dbReference type="NCBI Taxonomy" id="306901"/>
    <lineage>
        <taxon>Eukaryota</taxon>
        <taxon>Fungi</taxon>
        <taxon>Dikarya</taxon>
        <taxon>Ascomycota</taxon>
        <taxon>Pezizomycotina</taxon>
        <taxon>Sordariomycetes</taxon>
        <taxon>Sordariomycetidae</taxon>
        <taxon>Sordariales</taxon>
        <taxon>Chaetomiaceae</taxon>
        <taxon>Chaetomium</taxon>
    </lineage>
</organism>
<feature type="region of interest" description="Disordered" evidence="5">
    <location>
        <begin position="301"/>
        <end position="322"/>
    </location>
</feature>
<keyword evidence="4" id="KW-0677">Repeat</keyword>
<evidence type="ECO:0000313" key="8">
    <source>
        <dbReference type="EMBL" id="EAQ84122.1"/>
    </source>
</evidence>
<keyword evidence="9" id="KW-1185">Reference proteome</keyword>
<evidence type="ECO:0000259" key="6">
    <source>
        <dbReference type="SMART" id="SM01069"/>
    </source>
</evidence>
<feature type="domain" description="Cdc37 C-terminal" evidence="6">
    <location>
        <begin position="218"/>
        <end position="317"/>
    </location>
</feature>
<reference evidence="9" key="1">
    <citation type="journal article" date="2015" name="Genome Announc.">
        <title>Draft genome sequence of the cellulolytic fungus Chaetomium globosum.</title>
        <authorList>
            <person name="Cuomo C.A."/>
            <person name="Untereiner W.A."/>
            <person name="Ma L.-J."/>
            <person name="Grabherr M."/>
            <person name="Birren B.W."/>
        </authorList>
    </citation>
    <scope>NUCLEOTIDE SEQUENCE [LARGE SCALE GENOMIC DNA]</scope>
    <source>
        <strain evidence="9">ATCC 6205 / CBS 148.51 / DSM 1962 / NBRC 6347 / NRRL 1970</strain>
    </source>
</reference>
<dbReference type="SMART" id="SM01069">
    <property type="entry name" value="CDC37_C"/>
    <property type="match status" value="1"/>
</dbReference>
<comment type="similarity">
    <text evidence="2">Belongs to the CDC37 family.</text>
</comment>
<dbReference type="InterPro" id="IPR013874">
    <property type="entry name" value="Cdc37_Hsp90-bd"/>
</dbReference>
<dbReference type="GO" id="GO:0051082">
    <property type="term" value="F:unfolded protein binding"/>
    <property type="evidence" value="ECO:0007669"/>
    <property type="project" value="TreeGrafter"/>
</dbReference>
<dbReference type="STRING" id="306901.Q2GNC8"/>
<dbReference type="HOGENOM" id="CLU_863320_0_0_1"/>
<dbReference type="GeneID" id="4396457"/>
<proteinExistence type="inferred from homology"/>
<evidence type="ECO:0000256" key="2">
    <source>
        <dbReference type="ARBA" id="ARBA00006222"/>
    </source>
</evidence>
<feature type="domain" description="Cdc37 Hsp90 binding" evidence="7">
    <location>
        <begin position="44"/>
        <end position="199"/>
    </location>
</feature>
<evidence type="ECO:0000256" key="1">
    <source>
        <dbReference type="ARBA" id="ARBA00004496"/>
    </source>
</evidence>